<dbReference type="STRING" id="314230.DSM3645_24987"/>
<evidence type="ECO:0000313" key="3">
    <source>
        <dbReference type="EMBL" id="EAQ77641.1"/>
    </source>
</evidence>
<dbReference type="RefSeq" id="WP_002652853.1">
    <property type="nucleotide sequence ID" value="NZ_CH672376.1"/>
</dbReference>
<comment type="caution">
    <text evidence="3">The sequence shown here is derived from an EMBL/GenBank/DDBJ whole genome shotgun (WGS) entry which is preliminary data.</text>
</comment>
<sequence length="295" mass="32332">MAGSSTATSSASSRPPQATPPMKVSSYDRVASMLVALLVLVGLAVLILFLIFLTTRTYPTQTAVPIILEEISGRGDNAAGIARDLEAPGLDELDEVLEPQLEMSLEAVTEVVTSQSAALESLEGQLNPNGAGGGLGDSRPLGPPGDGEDVIPRFERWEIQFESSDLKTYARQLDFFKIQLGTLAGGDQVRYASALATNPQSSEGSTAKEERLYMTWRDGSFKEADRELLSSAGITPGPVVMQFYDPETENMLAFLEKQYAKDRKIGEIRRTYFGVRTKGNEFEFYVIRQEYRNAR</sequence>
<dbReference type="eggNOG" id="ENOG5032TQT">
    <property type="taxonomic scope" value="Bacteria"/>
</dbReference>
<dbReference type="AlphaFoldDB" id="A4A0Q8"/>
<feature type="transmembrane region" description="Helical" evidence="2">
    <location>
        <begin position="30"/>
        <end position="53"/>
    </location>
</feature>
<accession>A4A0Q8</accession>
<protein>
    <submittedName>
        <fullName evidence="3">Uncharacterized protein</fullName>
    </submittedName>
</protein>
<dbReference type="EMBL" id="AANZ01000030">
    <property type="protein sequence ID" value="EAQ77641.1"/>
    <property type="molecule type" value="Genomic_DNA"/>
</dbReference>
<dbReference type="HOGENOM" id="CLU_1029947_0_0_0"/>
<reference evidence="3 4" key="1">
    <citation type="submission" date="2006-02" db="EMBL/GenBank/DDBJ databases">
        <authorList>
            <person name="Amann R."/>
            <person name="Ferriera S."/>
            <person name="Johnson J."/>
            <person name="Kravitz S."/>
            <person name="Halpern A."/>
            <person name="Remington K."/>
            <person name="Beeson K."/>
            <person name="Tran B."/>
            <person name="Rogers Y.-H."/>
            <person name="Friedman R."/>
            <person name="Venter J.C."/>
        </authorList>
    </citation>
    <scope>NUCLEOTIDE SEQUENCE [LARGE SCALE GENOMIC DNA]</scope>
    <source>
        <strain evidence="3 4">DSM 3645</strain>
    </source>
</reference>
<feature type="region of interest" description="Disordered" evidence="1">
    <location>
        <begin position="1"/>
        <end position="23"/>
    </location>
</feature>
<feature type="compositionally biased region" description="Low complexity" evidence="1">
    <location>
        <begin position="1"/>
        <end position="16"/>
    </location>
</feature>
<evidence type="ECO:0000313" key="4">
    <source>
        <dbReference type="Proteomes" id="UP000004358"/>
    </source>
</evidence>
<keyword evidence="2" id="KW-1133">Transmembrane helix</keyword>
<evidence type="ECO:0000256" key="2">
    <source>
        <dbReference type="SAM" id="Phobius"/>
    </source>
</evidence>
<feature type="region of interest" description="Disordered" evidence="1">
    <location>
        <begin position="124"/>
        <end position="148"/>
    </location>
</feature>
<keyword evidence="2" id="KW-0472">Membrane</keyword>
<name>A4A0Q8_9BACT</name>
<keyword evidence="2" id="KW-0812">Transmembrane</keyword>
<proteinExistence type="predicted"/>
<evidence type="ECO:0000256" key="1">
    <source>
        <dbReference type="SAM" id="MobiDB-lite"/>
    </source>
</evidence>
<organism evidence="3 4">
    <name type="scientific">Blastopirellula marina DSM 3645</name>
    <dbReference type="NCBI Taxonomy" id="314230"/>
    <lineage>
        <taxon>Bacteria</taxon>
        <taxon>Pseudomonadati</taxon>
        <taxon>Planctomycetota</taxon>
        <taxon>Planctomycetia</taxon>
        <taxon>Pirellulales</taxon>
        <taxon>Pirellulaceae</taxon>
        <taxon>Blastopirellula</taxon>
    </lineage>
</organism>
<dbReference type="Proteomes" id="UP000004358">
    <property type="component" value="Unassembled WGS sequence"/>
</dbReference>
<gene>
    <name evidence="3" type="ORF">DSM3645_24987</name>
</gene>